<gene>
    <name evidence="2" type="primary">LOC142169787</name>
</gene>
<sequence length="126" mass="14313">MVLVNTPFDGCGYPGWRRSILIFLSAKNKLRFIDESYPTPTLTATDFKTWSRCNDMVTSWLLNSLSKVIADSVLYSKTAKDLWTDLEHRFGQPNSAKLYHLQKELADLVQGSLDIAGYLNSNMIFS</sequence>
<dbReference type="Proteomes" id="UP000790787">
    <property type="component" value="Chromosome 15"/>
</dbReference>
<accession>A0AC58SS48</accession>
<proteinExistence type="predicted"/>
<organism evidence="1 2">
    <name type="scientific">Nicotiana tabacum</name>
    <name type="common">Common tobacco</name>
    <dbReference type="NCBI Taxonomy" id="4097"/>
    <lineage>
        <taxon>Eukaryota</taxon>
        <taxon>Viridiplantae</taxon>
        <taxon>Streptophyta</taxon>
        <taxon>Embryophyta</taxon>
        <taxon>Tracheophyta</taxon>
        <taxon>Spermatophyta</taxon>
        <taxon>Magnoliopsida</taxon>
        <taxon>eudicotyledons</taxon>
        <taxon>Gunneridae</taxon>
        <taxon>Pentapetalae</taxon>
        <taxon>asterids</taxon>
        <taxon>lamiids</taxon>
        <taxon>Solanales</taxon>
        <taxon>Solanaceae</taxon>
        <taxon>Nicotianoideae</taxon>
        <taxon>Nicotianeae</taxon>
        <taxon>Nicotiana</taxon>
    </lineage>
</organism>
<evidence type="ECO:0000313" key="1">
    <source>
        <dbReference type="Proteomes" id="UP000790787"/>
    </source>
</evidence>
<reference evidence="1" key="1">
    <citation type="journal article" date="2014" name="Nat. Commun.">
        <title>The tobacco genome sequence and its comparison with those of tomato and potato.</title>
        <authorList>
            <person name="Sierro N."/>
            <person name="Battey J.N."/>
            <person name="Ouadi S."/>
            <person name="Bakaher N."/>
            <person name="Bovet L."/>
            <person name="Willig A."/>
            <person name="Goepfert S."/>
            <person name="Peitsch M.C."/>
            <person name="Ivanov N.V."/>
        </authorList>
    </citation>
    <scope>NUCLEOTIDE SEQUENCE [LARGE SCALE GENOMIC DNA]</scope>
</reference>
<keyword evidence="1" id="KW-1185">Reference proteome</keyword>
<name>A0AC58SS48_TOBAC</name>
<evidence type="ECO:0000313" key="2">
    <source>
        <dbReference type="RefSeq" id="XP_075087800.1"/>
    </source>
</evidence>
<dbReference type="RefSeq" id="XP_075087800.1">
    <property type="nucleotide sequence ID" value="XM_075231699.1"/>
</dbReference>
<protein>
    <submittedName>
        <fullName evidence="2">Uncharacterized protein LOC142169787</fullName>
    </submittedName>
</protein>
<reference evidence="2" key="2">
    <citation type="submission" date="2025-08" db="UniProtKB">
        <authorList>
            <consortium name="RefSeq"/>
        </authorList>
    </citation>
    <scope>IDENTIFICATION</scope>
    <source>
        <tissue evidence="2">Leaf</tissue>
    </source>
</reference>